<accession>A0AA37BIK7</accession>
<proteinExistence type="predicted"/>
<evidence type="ECO:0000256" key="1">
    <source>
        <dbReference type="SAM" id="MobiDB-lite"/>
    </source>
</evidence>
<dbReference type="RefSeq" id="WP_275413845.1">
    <property type="nucleotide sequence ID" value="NZ_BMQD01000012.1"/>
</dbReference>
<feature type="compositionally biased region" description="Basic and acidic residues" evidence="1">
    <location>
        <begin position="1"/>
        <end position="16"/>
    </location>
</feature>
<dbReference type="Proteomes" id="UP000627984">
    <property type="component" value="Unassembled WGS sequence"/>
</dbReference>
<reference evidence="2" key="1">
    <citation type="journal article" date="2014" name="Int. J. Syst. Evol. Microbiol.">
        <title>Complete genome sequence of Corynebacterium casei LMG S-19264T (=DSM 44701T), isolated from a smear-ripened cheese.</title>
        <authorList>
            <consortium name="US DOE Joint Genome Institute (JGI-PGF)"/>
            <person name="Walter F."/>
            <person name="Albersmeier A."/>
            <person name="Kalinowski J."/>
            <person name="Ruckert C."/>
        </authorList>
    </citation>
    <scope>NUCLEOTIDE SEQUENCE</scope>
    <source>
        <strain evidence="2">JCM 3093</strain>
    </source>
</reference>
<evidence type="ECO:0000313" key="3">
    <source>
        <dbReference type="Proteomes" id="UP000627984"/>
    </source>
</evidence>
<organism evidence="2 3">
    <name type="scientific">Planomonospora parontospora</name>
    <dbReference type="NCBI Taxonomy" id="58119"/>
    <lineage>
        <taxon>Bacteria</taxon>
        <taxon>Bacillati</taxon>
        <taxon>Actinomycetota</taxon>
        <taxon>Actinomycetes</taxon>
        <taxon>Streptosporangiales</taxon>
        <taxon>Streptosporangiaceae</taxon>
        <taxon>Planomonospora</taxon>
    </lineage>
</organism>
<dbReference type="EMBL" id="BMQD01000012">
    <property type="protein sequence ID" value="GGK77023.1"/>
    <property type="molecule type" value="Genomic_DNA"/>
</dbReference>
<comment type="caution">
    <text evidence="2">The sequence shown here is derived from an EMBL/GenBank/DDBJ whole genome shotgun (WGS) entry which is preliminary data.</text>
</comment>
<gene>
    <name evidence="2" type="ORF">GCM10010126_40380</name>
</gene>
<evidence type="ECO:0000313" key="2">
    <source>
        <dbReference type="EMBL" id="GGK77023.1"/>
    </source>
</evidence>
<feature type="region of interest" description="Disordered" evidence="1">
    <location>
        <begin position="1"/>
        <end position="43"/>
    </location>
</feature>
<sequence>MVRKKMEGDEQQRRTATDLTPRRAAVRAGSASQKAPDAHSARA</sequence>
<dbReference type="AlphaFoldDB" id="A0AA37BIK7"/>
<reference evidence="2" key="2">
    <citation type="submission" date="2022-09" db="EMBL/GenBank/DDBJ databases">
        <authorList>
            <person name="Sun Q."/>
            <person name="Ohkuma M."/>
        </authorList>
    </citation>
    <scope>NUCLEOTIDE SEQUENCE</scope>
    <source>
        <strain evidence="2">JCM 3093</strain>
    </source>
</reference>
<protein>
    <submittedName>
        <fullName evidence="2">Uncharacterized protein</fullName>
    </submittedName>
</protein>
<name>A0AA37BIK7_9ACTN</name>